<accession>A0A1M5UND4</accession>
<dbReference type="InterPro" id="IPR036866">
    <property type="entry name" value="RibonucZ/Hydroxyglut_hydro"/>
</dbReference>
<evidence type="ECO:0000256" key="1">
    <source>
        <dbReference type="ARBA" id="ARBA00001947"/>
    </source>
</evidence>
<dbReference type="PANTHER" id="PTHR47619:SF1">
    <property type="entry name" value="EXODEOXYRIBONUCLEASE WALJ"/>
    <property type="match status" value="1"/>
</dbReference>
<keyword evidence="7" id="KW-1185">Reference proteome</keyword>
<dbReference type="GO" id="GO:0017001">
    <property type="term" value="P:antibiotic catabolic process"/>
    <property type="evidence" value="ECO:0007669"/>
    <property type="project" value="InterPro"/>
</dbReference>
<dbReference type="Pfam" id="PF12706">
    <property type="entry name" value="Lactamase_B_2"/>
    <property type="match status" value="1"/>
</dbReference>
<dbReference type="SUPFAM" id="SSF56281">
    <property type="entry name" value="Metallo-hydrolase/oxidoreductase"/>
    <property type="match status" value="1"/>
</dbReference>
<dbReference type="PROSITE" id="PS00743">
    <property type="entry name" value="BETA_LACTAMASE_B_1"/>
    <property type="match status" value="1"/>
</dbReference>
<dbReference type="InterPro" id="IPR001279">
    <property type="entry name" value="Metallo-B-lactamas"/>
</dbReference>
<dbReference type="RefSeq" id="WP_084726198.1">
    <property type="nucleotide sequence ID" value="NZ_FQXV01000001.1"/>
</dbReference>
<evidence type="ECO:0000256" key="3">
    <source>
        <dbReference type="ARBA" id="ARBA00022801"/>
    </source>
</evidence>
<protein>
    <submittedName>
        <fullName evidence="6">Phosphoribosyl 1,2-cyclic phosphodiesterase</fullName>
    </submittedName>
</protein>
<dbReference type="Gene3D" id="3.60.15.10">
    <property type="entry name" value="Ribonuclease Z/Hydroxyacylglutathione hydrolase-like"/>
    <property type="match status" value="1"/>
</dbReference>
<evidence type="ECO:0000313" key="6">
    <source>
        <dbReference type="EMBL" id="SHH64489.1"/>
    </source>
</evidence>
<dbReference type="SMART" id="SM00849">
    <property type="entry name" value="Lactamase_B"/>
    <property type="match status" value="1"/>
</dbReference>
<sequence length="264" mass="27761">MVFIKVCTLASSSSGNCTLVSQGDTHLLIDAGISLRRITASLKALGLTPGDLTGVLVTHEHSDHIGGIRMLVKYHGTQILAPHIVARGLCGCFQELGGSASCFEAGAEFVLGELAVKSFPTPHDTPESVGYRFTDGKSSLVFVTDIGCITRTVLEAALGADMAVIEANHDVVMLKNGAYPSYLKRRILSERGHLSNDDSGSLACRLAGAGTKRILLAHLSKENNTPRLAFDTVGGALGRQGAVVGGDVELETAPADTMSRVYII</sequence>
<dbReference type="InterPro" id="IPR001018">
    <property type="entry name" value="Beta-lactamase_class-B_CS"/>
</dbReference>
<dbReference type="STRING" id="1123282.SAMN02745823_00601"/>
<dbReference type="OrthoDB" id="9781189at2"/>
<evidence type="ECO:0000256" key="2">
    <source>
        <dbReference type="ARBA" id="ARBA00022723"/>
    </source>
</evidence>
<gene>
    <name evidence="6" type="ORF">SAMN02745823_00601</name>
</gene>
<dbReference type="AlphaFoldDB" id="A0A1M5UND4"/>
<dbReference type="GO" id="GO:0008800">
    <property type="term" value="F:beta-lactamase activity"/>
    <property type="evidence" value="ECO:0007669"/>
    <property type="project" value="InterPro"/>
</dbReference>
<reference evidence="6 7" key="1">
    <citation type="submission" date="2016-11" db="EMBL/GenBank/DDBJ databases">
        <authorList>
            <person name="Jaros S."/>
            <person name="Januszkiewicz K."/>
            <person name="Wedrychowicz H."/>
        </authorList>
    </citation>
    <scope>NUCLEOTIDE SEQUENCE [LARGE SCALE GENOMIC DNA]</scope>
    <source>
        <strain evidence="6 7">DSM 10068</strain>
    </source>
</reference>
<organism evidence="6 7">
    <name type="scientific">Sporobacter termitidis DSM 10068</name>
    <dbReference type="NCBI Taxonomy" id="1123282"/>
    <lineage>
        <taxon>Bacteria</taxon>
        <taxon>Bacillati</taxon>
        <taxon>Bacillota</taxon>
        <taxon>Clostridia</taxon>
        <taxon>Eubacteriales</taxon>
        <taxon>Oscillospiraceae</taxon>
        <taxon>Sporobacter</taxon>
    </lineage>
</organism>
<dbReference type="EMBL" id="FQXV01000001">
    <property type="protein sequence ID" value="SHH64489.1"/>
    <property type="molecule type" value="Genomic_DNA"/>
</dbReference>
<dbReference type="Proteomes" id="UP000183995">
    <property type="component" value="Unassembled WGS sequence"/>
</dbReference>
<dbReference type="InterPro" id="IPR052533">
    <property type="entry name" value="WalJ/YycJ-like"/>
</dbReference>
<proteinExistence type="predicted"/>
<evidence type="ECO:0000313" key="7">
    <source>
        <dbReference type="Proteomes" id="UP000183995"/>
    </source>
</evidence>
<dbReference type="PANTHER" id="PTHR47619">
    <property type="entry name" value="METALLO-HYDROLASE YYCJ-RELATED"/>
    <property type="match status" value="1"/>
</dbReference>
<comment type="cofactor">
    <cofactor evidence="1">
        <name>Zn(2+)</name>
        <dbReference type="ChEBI" id="CHEBI:29105"/>
    </cofactor>
</comment>
<dbReference type="GO" id="GO:0008270">
    <property type="term" value="F:zinc ion binding"/>
    <property type="evidence" value="ECO:0007669"/>
    <property type="project" value="InterPro"/>
</dbReference>
<keyword evidence="4" id="KW-0862">Zinc</keyword>
<evidence type="ECO:0000259" key="5">
    <source>
        <dbReference type="SMART" id="SM00849"/>
    </source>
</evidence>
<feature type="domain" description="Metallo-beta-lactamase" evidence="5">
    <location>
        <begin position="14"/>
        <end position="182"/>
    </location>
</feature>
<keyword evidence="2" id="KW-0479">Metal-binding</keyword>
<evidence type="ECO:0000256" key="4">
    <source>
        <dbReference type="ARBA" id="ARBA00022833"/>
    </source>
</evidence>
<keyword evidence="3" id="KW-0378">Hydrolase</keyword>
<name>A0A1M5UND4_9FIRM</name>